<evidence type="ECO:0000256" key="2">
    <source>
        <dbReference type="ARBA" id="ARBA00022803"/>
    </source>
</evidence>
<dbReference type="PROSITE" id="PS51318">
    <property type="entry name" value="TAT"/>
    <property type="match status" value="1"/>
</dbReference>
<evidence type="ECO:0000313" key="5">
    <source>
        <dbReference type="Proteomes" id="UP000248614"/>
    </source>
</evidence>
<keyword evidence="2" id="KW-0802">TPR repeat</keyword>
<dbReference type="AlphaFoldDB" id="A0A2W4Z7U0"/>
<dbReference type="PANTHER" id="PTHR45586:SF1">
    <property type="entry name" value="LIPOPOLYSACCHARIDE ASSEMBLY PROTEIN B"/>
    <property type="match status" value="1"/>
</dbReference>
<reference evidence="4 5" key="1">
    <citation type="submission" date="2017-08" db="EMBL/GenBank/DDBJ databases">
        <title>Infants hospitalized years apart are colonized by the same room-sourced microbial strains.</title>
        <authorList>
            <person name="Brooks B."/>
            <person name="Olm M.R."/>
            <person name="Firek B.A."/>
            <person name="Baker R."/>
            <person name="Thomas B.C."/>
            <person name="Morowitz M.J."/>
            <person name="Banfield J.F."/>
        </authorList>
    </citation>
    <scope>NUCLEOTIDE SEQUENCE [LARGE SCALE GENOMIC DNA]</scope>
    <source>
        <strain evidence="4">S2_018_000_R3_110</strain>
    </source>
</reference>
<dbReference type="PANTHER" id="PTHR45586">
    <property type="entry name" value="TPR REPEAT-CONTAINING PROTEIN PA4667"/>
    <property type="match status" value="1"/>
</dbReference>
<feature type="chain" id="PRO_5016137697" description="Tetratricopeptide repeat protein" evidence="3">
    <location>
        <begin position="37"/>
        <end position="685"/>
    </location>
</feature>
<name>A0A2W4Z7U0_9SPHN</name>
<sequence>MICNPDRSIRAVLGAGGLAVVAAALASLAGALPARADTADARTRLAQALGQFQAGHWTAARDRALAATEADPDWGFAQAILARTQLALGDGAAAEGSLDRAIRAGFDPRRAHQLRAHARLLQGDAAGAVAEADRAAPRYRGYATTIRAQAVAAGGDVKAALAALETRVAQAPGDAMAWVALGRIRLGAGDMVGAINAGAAAVRADAASPDALRLRAETVRTQYGLVAALPWFESALARDPYAHDTLIDYAATLGDAGRARDMLAAVRRAMAVRPGSPQGLYLQAVLAARAGDTATARSVLDKAGRGLAGLPGALLLSGSIGLAAGEAAQAAIPLRELVARQPTNITARKLLALALLQSDSAREAFDTILPVAARGDADSYTLLLAARALERIGDRVNAAPLFDRAATLARGRSTAFATGENPATLANDAAAAPGHLAATLPYVRALAATGDTAAALAAARGLADANPGSPTAQLVLGDALAGAGQTAAAATAYARAASSRFDEATMLRLVDARDRAGQRDAAGATLSLFLAQNPGNVAALRLLGGWQLAAGDSDAAIETLEALRERVGDRDVAVLAMLAQAYAGAGRADAAQGYASAAYALAPSNAMAVDALGWALYADDNIGAAVPLAVKAVRLAPGDAAIRWHMAQIAAAAGNRPVAIANARAALADARFAERAAARALIAGR</sequence>
<keyword evidence="3" id="KW-0732">Signal</keyword>
<evidence type="ECO:0000313" key="4">
    <source>
        <dbReference type="EMBL" id="PZO76592.1"/>
    </source>
</evidence>
<evidence type="ECO:0008006" key="6">
    <source>
        <dbReference type="Google" id="ProtNLM"/>
    </source>
</evidence>
<dbReference type="Proteomes" id="UP000248614">
    <property type="component" value="Unassembled WGS sequence"/>
</dbReference>
<evidence type="ECO:0000256" key="3">
    <source>
        <dbReference type="SAM" id="SignalP"/>
    </source>
</evidence>
<dbReference type="EMBL" id="QFNF01000026">
    <property type="protein sequence ID" value="PZO76592.1"/>
    <property type="molecule type" value="Genomic_DNA"/>
</dbReference>
<dbReference type="Pfam" id="PF13432">
    <property type="entry name" value="TPR_16"/>
    <property type="match status" value="4"/>
</dbReference>
<organism evidence="4 5">
    <name type="scientific">Sphingomonas hengshuiensis</name>
    <dbReference type="NCBI Taxonomy" id="1609977"/>
    <lineage>
        <taxon>Bacteria</taxon>
        <taxon>Pseudomonadati</taxon>
        <taxon>Pseudomonadota</taxon>
        <taxon>Alphaproteobacteria</taxon>
        <taxon>Sphingomonadales</taxon>
        <taxon>Sphingomonadaceae</taxon>
        <taxon>Sphingomonas</taxon>
    </lineage>
</organism>
<feature type="signal peptide" evidence="3">
    <location>
        <begin position="1"/>
        <end position="36"/>
    </location>
</feature>
<dbReference type="InterPro" id="IPR051012">
    <property type="entry name" value="CellSynth/LPSAsmb/PSIAsmb"/>
</dbReference>
<dbReference type="Gene3D" id="1.25.40.10">
    <property type="entry name" value="Tetratricopeptide repeat domain"/>
    <property type="match status" value="3"/>
</dbReference>
<gene>
    <name evidence="4" type="ORF">DI632_10390</name>
</gene>
<proteinExistence type="predicted"/>
<accession>A0A2W4Z7U0</accession>
<keyword evidence="1" id="KW-0677">Repeat</keyword>
<protein>
    <recommendedName>
        <fullName evidence="6">Tetratricopeptide repeat protein</fullName>
    </recommendedName>
</protein>
<dbReference type="InterPro" id="IPR006311">
    <property type="entry name" value="TAT_signal"/>
</dbReference>
<comment type="caution">
    <text evidence="4">The sequence shown here is derived from an EMBL/GenBank/DDBJ whole genome shotgun (WGS) entry which is preliminary data.</text>
</comment>
<evidence type="ECO:0000256" key="1">
    <source>
        <dbReference type="ARBA" id="ARBA00022737"/>
    </source>
</evidence>
<dbReference type="InterPro" id="IPR011990">
    <property type="entry name" value="TPR-like_helical_dom_sf"/>
</dbReference>
<dbReference type="SUPFAM" id="SSF48452">
    <property type="entry name" value="TPR-like"/>
    <property type="match status" value="4"/>
</dbReference>